<organism evidence="3 4">
    <name type="scientific">Enemella evansiae</name>
    <dbReference type="NCBI Taxonomy" id="2016499"/>
    <lineage>
        <taxon>Bacteria</taxon>
        <taxon>Bacillati</taxon>
        <taxon>Actinomycetota</taxon>
        <taxon>Actinomycetes</taxon>
        <taxon>Propionibacteriales</taxon>
        <taxon>Propionibacteriaceae</taxon>
        <taxon>Enemella</taxon>
    </lineage>
</organism>
<dbReference type="Pfam" id="PF07364">
    <property type="entry name" value="DUF1485"/>
    <property type="match status" value="1"/>
</dbReference>
<dbReference type="OrthoDB" id="9815420at2"/>
<sequence>MTRVLVAGFLHETNTFARTPAGWENFVNGEGFPRMHRGVEIFELAEVNIPMGGFLTSADPEWKLVPVIWCAASPSAPVTRDAFERVSELIVEACRTEQPDAVYLDLHGAMVTEDFDDGDGELLRRVRDVVGPDMPIAVSLDLHANVTELMLTSADAMVAYRTYPHVDMAETGVRSTAQLRVLLGGGRLHAAAEQLDFLIPINSGSTLLEPARGLYAELEELESEGVVLTFAAGFPAADFPDCRPCVFGYGPDEEAVRRVVAELAGRVAAAEAEFVLQALPADRAVARAGELVAEGSRPVVIADTQDNPGAGGDATSLGLLRELLAADVEGTVLAALWYPEVARAATEAGVGATVTARFAGSGVPGDEPLETEFEVEALNSGELVFDGPMMHGNRLSVGPSCLLRHGNVRVVVNAHKAQIMDRNQIRAAGLDPEDQAIVAVKSSVHFRGDYQPMAAEVLVALAPGPMQADPAGFTWQRLTAGVRLGPLGTPFAAVMVNPH</sequence>
<dbReference type="Pfam" id="PF07171">
    <property type="entry name" value="MlrC_C"/>
    <property type="match status" value="1"/>
</dbReference>
<protein>
    <submittedName>
        <fullName evidence="3">Microcystin degradation protein MlrC</fullName>
    </submittedName>
</protein>
<evidence type="ECO:0000259" key="1">
    <source>
        <dbReference type="Pfam" id="PF07171"/>
    </source>
</evidence>
<dbReference type="EMBL" id="NMVO01000001">
    <property type="protein sequence ID" value="OYO17381.1"/>
    <property type="molecule type" value="Genomic_DNA"/>
</dbReference>
<gene>
    <name evidence="3" type="ORF">CGZ94_00250</name>
</gene>
<reference evidence="3 4" key="1">
    <citation type="submission" date="2017-07" db="EMBL/GenBank/DDBJ databases">
        <title>Draft whole genome sequences of clinical Proprionibacteriaceae strains.</title>
        <authorList>
            <person name="Bernier A.-M."/>
            <person name="Bernard K."/>
            <person name="Domingo M.-C."/>
        </authorList>
    </citation>
    <scope>NUCLEOTIDE SEQUENCE [LARGE SCALE GENOMIC DNA]</scope>
    <source>
        <strain evidence="3 4">NML 030167</strain>
    </source>
</reference>
<accession>A0A255GP80</accession>
<evidence type="ECO:0000313" key="3">
    <source>
        <dbReference type="EMBL" id="OYO17381.1"/>
    </source>
</evidence>
<evidence type="ECO:0000313" key="4">
    <source>
        <dbReference type="Proteomes" id="UP000215896"/>
    </source>
</evidence>
<proteinExistence type="predicted"/>
<keyword evidence="4" id="KW-1185">Reference proteome</keyword>
<evidence type="ECO:0000259" key="2">
    <source>
        <dbReference type="Pfam" id="PF07364"/>
    </source>
</evidence>
<dbReference type="InterPro" id="IPR015995">
    <property type="entry name" value="MlrC_N"/>
</dbReference>
<feature type="domain" description="Microcystin LR degradation protein MlrC C-terminal" evidence="1">
    <location>
        <begin position="301"/>
        <end position="477"/>
    </location>
</feature>
<dbReference type="AlphaFoldDB" id="A0A255GP80"/>
<comment type="caution">
    <text evidence="3">The sequence shown here is derived from an EMBL/GenBank/DDBJ whole genome shotgun (WGS) entry which is preliminary data.</text>
</comment>
<name>A0A255GP80_9ACTN</name>
<dbReference type="Proteomes" id="UP000215896">
    <property type="component" value="Unassembled WGS sequence"/>
</dbReference>
<dbReference type="PIRSF" id="PIRSF012702">
    <property type="entry name" value="UCP012702"/>
    <property type="match status" value="1"/>
</dbReference>
<feature type="domain" description="Microcystin LR degradation protein MlrC N-terminal" evidence="2">
    <location>
        <begin position="3"/>
        <end position="288"/>
    </location>
</feature>
<dbReference type="InterPro" id="IPR009197">
    <property type="entry name" value="MlrC"/>
</dbReference>
<dbReference type="RefSeq" id="WP_094399690.1">
    <property type="nucleotide sequence ID" value="NZ_NMVL01000003.1"/>
</dbReference>
<dbReference type="InterPro" id="IPR010799">
    <property type="entry name" value="MlrC_C"/>
</dbReference>